<evidence type="ECO:0000259" key="14">
    <source>
        <dbReference type="PROSITE" id="PS51192"/>
    </source>
</evidence>
<keyword evidence="5 13" id="KW-0378">Hydrolase</keyword>
<feature type="domain" description="Helicase ATP-binding" evidence="14">
    <location>
        <begin position="678"/>
        <end position="839"/>
    </location>
</feature>
<dbReference type="FunFam" id="3.40.50.300:FF:000300">
    <property type="entry name" value="Transcription-repair-coupling factor"/>
    <property type="match status" value="1"/>
</dbReference>
<accession>A0A917AQ89</accession>
<dbReference type="NCBIfam" id="TIGR00580">
    <property type="entry name" value="mfd"/>
    <property type="match status" value="1"/>
</dbReference>
<dbReference type="Pfam" id="PF03461">
    <property type="entry name" value="TRCF"/>
    <property type="match status" value="1"/>
</dbReference>
<evidence type="ECO:0000256" key="2">
    <source>
        <dbReference type="ARBA" id="ARBA00022490"/>
    </source>
</evidence>
<dbReference type="EMBL" id="BMIS01000004">
    <property type="protein sequence ID" value="GGE66463.1"/>
    <property type="molecule type" value="Genomic_DNA"/>
</dbReference>
<dbReference type="Gene3D" id="2.40.10.170">
    <property type="match status" value="1"/>
</dbReference>
<evidence type="ECO:0000256" key="4">
    <source>
        <dbReference type="ARBA" id="ARBA00022763"/>
    </source>
</evidence>
<dbReference type="Gene3D" id="3.40.50.11180">
    <property type="match status" value="1"/>
</dbReference>
<keyword evidence="6" id="KW-0347">Helicase</keyword>
<evidence type="ECO:0000256" key="3">
    <source>
        <dbReference type="ARBA" id="ARBA00022741"/>
    </source>
</evidence>
<evidence type="ECO:0000256" key="8">
    <source>
        <dbReference type="ARBA" id="ARBA00023125"/>
    </source>
</evidence>
<keyword evidence="2 13" id="KW-0963">Cytoplasm</keyword>
<evidence type="ECO:0000256" key="7">
    <source>
        <dbReference type="ARBA" id="ARBA00022840"/>
    </source>
</evidence>
<keyword evidence="4 13" id="KW-0227">DNA damage</keyword>
<comment type="subcellular location">
    <subcellularLocation>
        <location evidence="1 13">Cytoplasm</location>
    </subcellularLocation>
</comment>
<dbReference type="PROSITE" id="PS51194">
    <property type="entry name" value="HELICASE_CTER"/>
    <property type="match status" value="1"/>
</dbReference>
<evidence type="ECO:0000313" key="17">
    <source>
        <dbReference type="Proteomes" id="UP000633136"/>
    </source>
</evidence>
<dbReference type="Gene3D" id="3.90.1150.50">
    <property type="entry name" value="Transcription-repair-coupling factor, D7 domain"/>
    <property type="match status" value="1"/>
</dbReference>
<dbReference type="GO" id="GO:0003678">
    <property type="term" value="F:DNA helicase activity"/>
    <property type="evidence" value="ECO:0007669"/>
    <property type="project" value="TreeGrafter"/>
</dbReference>
<dbReference type="FunFam" id="3.40.50.300:FF:000546">
    <property type="entry name" value="Transcription-repair-coupling factor"/>
    <property type="match status" value="1"/>
</dbReference>
<dbReference type="Pfam" id="PF00270">
    <property type="entry name" value="DEAD"/>
    <property type="match status" value="1"/>
</dbReference>
<dbReference type="SMART" id="SM01058">
    <property type="entry name" value="CarD_TRCF"/>
    <property type="match status" value="1"/>
</dbReference>
<comment type="similarity">
    <text evidence="10 13">In the N-terminal section; belongs to the UvrB family.</text>
</comment>
<evidence type="ECO:0000256" key="12">
    <source>
        <dbReference type="ARBA" id="ARBA00070128"/>
    </source>
</evidence>
<name>A0A917AQ89_9MICC</name>
<dbReference type="PROSITE" id="PS51192">
    <property type="entry name" value="HELICASE_ATP_BIND_1"/>
    <property type="match status" value="1"/>
</dbReference>
<dbReference type="SMART" id="SM00490">
    <property type="entry name" value="HELICc"/>
    <property type="match status" value="1"/>
</dbReference>
<dbReference type="Pfam" id="PF02559">
    <property type="entry name" value="CarD_TRCF_RID"/>
    <property type="match status" value="1"/>
</dbReference>
<evidence type="ECO:0000259" key="15">
    <source>
        <dbReference type="PROSITE" id="PS51194"/>
    </source>
</evidence>
<dbReference type="InterPro" id="IPR014001">
    <property type="entry name" value="Helicase_ATP-bd"/>
</dbReference>
<dbReference type="RefSeq" id="WP_188683756.1">
    <property type="nucleotide sequence ID" value="NZ_BMIS01000004.1"/>
</dbReference>
<dbReference type="InterPro" id="IPR036101">
    <property type="entry name" value="CarD-like/TRCF_RID_sf"/>
</dbReference>
<protein>
    <recommendedName>
        <fullName evidence="12 13">Transcription-repair-coupling factor</fullName>
        <shortName evidence="13">TRCF</shortName>
        <ecNumber evidence="13">3.6.4.-</ecNumber>
    </recommendedName>
</protein>
<dbReference type="InterPro" id="IPR003711">
    <property type="entry name" value="CarD-like/TRCF_RID"/>
</dbReference>
<evidence type="ECO:0000256" key="13">
    <source>
        <dbReference type="HAMAP-Rule" id="MF_00969"/>
    </source>
</evidence>
<dbReference type="Gene3D" id="3.40.50.11140">
    <property type="match status" value="1"/>
</dbReference>
<dbReference type="InterPro" id="IPR004576">
    <property type="entry name" value="Mfd"/>
</dbReference>
<dbReference type="GO" id="GO:0006355">
    <property type="term" value="P:regulation of DNA-templated transcription"/>
    <property type="evidence" value="ECO:0007669"/>
    <property type="project" value="UniProtKB-UniRule"/>
</dbReference>
<dbReference type="CDD" id="cd17991">
    <property type="entry name" value="DEXHc_TRCF"/>
    <property type="match status" value="1"/>
</dbReference>
<dbReference type="SUPFAM" id="SSF141259">
    <property type="entry name" value="CarD-like"/>
    <property type="match status" value="1"/>
</dbReference>
<dbReference type="AlphaFoldDB" id="A0A917AQ89"/>
<dbReference type="EC" id="3.6.4.-" evidence="13"/>
<dbReference type="GO" id="GO:0003684">
    <property type="term" value="F:damaged DNA binding"/>
    <property type="evidence" value="ECO:0007669"/>
    <property type="project" value="InterPro"/>
</dbReference>
<dbReference type="PANTHER" id="PTHR47964">
    <property type="entry name" value="ATP-DEPENDENT DNA HELICASE HOMOLOG RECG, CHLOROPLASTIC"/>
    <property type="match status" value="1"/>
</dbReference>
<dbReference type="Pfam" id="PF00271">
    <property type="entry name" value="Helicase_C"/>
    <property type="match status" value="1"/>
</dbReference>
<dbReference type="InterPro" id="IPR047112">
    <property type="entry name" value="RecG/Mfd"/>
</dbReference>
<evidence type="ECO:0000313" key="16">
    <source>
        <dbReference type="EMBL" id="GGE66463.1"/>
    </source>
</evidence>
<feature type="domain" description="Helicase C-terminal" evidence="15">
    <location>
        <begin position="864"/>
        <end position="1014"/>
    </location>
</feature>
<comment type="function">
    <text evidence="13">Couples transcription and DNA repair by recognizing RNA polymerase (RNAP) stalled at DNA lesions. Mediates ATP-dependent release of RNAP and its truncated transcript from the DNA, and recruitment of nucleotide excision repair machinery to the damaged site.</text>
</comment>
<organism evidence="16 17">
    <name type="scientific">Nesterenkonia cremea</name>
    <dbReference type="NCBI Taxonomy" id="1882340"/>
    <lineage>
        <taxon>Bacteria</taxon>
        <taxon>Bacillati</taxon>
        <taxon>Actinomycetota</taxon>
        <taxon>Actinomycetes</taxon>
        <taxon>Micrococcales</taxon>
        <taxon>Micrococcaceae</taxon>
        <taxon>Nesterenkonia</taxon>
    </lineage>
</organism>
<dbReference type="InterPro" id="IPR041471">
    <property type="entry name" value="UvrB_inter"/>
</dbReference>
<evidence type="ECO:0000256" key="5">
    <source>
        <dbReference type="ARBA" id="ARBA00022801"/>
    </source>
</evidence>
<keyword evidence="9 13" id="KW-0234">DNA repair</keyword>
<evidence type="ECO:0000256" key="9">
    <source>
        <dbReference type="ARBA" id="ARBA00023204"/>
    </source>
</evidence>
<comment type="caution">
    <text evidence="16">The sequence shown here is derived from an EMBL/GenBank/DDBJ whole genome shotgun (WGS) entry which is preliminary data.</text>
</comment>
<evidence type="ECO:0000256" key="1">
    <source>
        <dbReference type="ARBA" id="ARBA00004496"/>
    </source>
</evidence>
<dbReference type="InterPro" id="IPR048635">
    <property type="entry name" value="MFD_D3"/>
</dbReference>
<dbReference type="GO" id="GO:0000716">
    <property type="term" value="P:transcription-coupled nucleotide-excision repair, DNA damage recognition"/>
    <property type="evidence" value="ECO:0007669"/>
    <property type="project" value="UniProtKB-UniRule"/>
</dbReference>
<gene>
    <name evidence="13 16" type="primary">mfd</name>
    <name evidence="16" type="ORF">GCM10011401_12190</name>
</gene>
<evidence type="ECO:0000256" key="6">
    <source>
        <dbReference type="ARBA" id="ARBA00022806"/>
    </source>
</evidence>
<dbReference type="InterPro" id="IPR027417">
    <property type="entry name" value="P-loop_NTPase"/>
</dbReference>
<dbReference type="Pfam" id="PF17757">
    <property type="entry name" value="UvrB_inter"/>
    <property type="match status" value="1"/>
</dbReference>
<keyword evidence="17" id="KW-1185">Reference proteome</keyword>
<reference evidence="16" key="1">
    <citation type="journal article" date="2014" name="Int. J. Syst. Evol. Microbiol.">
        <title>Complete genome sequence of Corynebacterium casei LMG S-19264T (=DSM 44701T), isolated from a smear-ripened cheese.</title>
        <authorList>
            <consortium name="US DOE Joint Genome Institute (JGI-PGF)"/>
            <person name="Walter F."/>
            <person name="Albersmeier A."/>
            <person name="Kalinowski J."/>
            <person name="Ruckert C."/>
        </authorList>
    </citation>
    <scope>NUCLEOTIDE SEQUENCE</scope>
    <source>
        <strain evidence="16">CGMCC 1.15388</strain>
    </source>
</reference>
<keyword evidence="3 13" id="KW-0547">Nucleotide-binding</keyword>
<dbReference type="SMART" id="SM00982">
    <property type="entry name" value="TRCF"/>
    <property type="match status" value="1"/>
</dbReference>
<dbReference type="Pfam" id="PF21132">
    <property type="entry name" value="MFD_D3"/>
    <property type="match status" value="1"/>
</dbReference>
<dbReference type="Gene3D" id="3.40.50.300">
    <property type="entry name" value="P-loop containing nucleotide triphosphate hydrolases"/>
    <property type="match status" value="2"/>
</dbReference>
<dbReference type="PANTHER" id="PTHR47964:SF1">
    <property type="entry name" value="ATP-DEPENDENT DNA HELICASE HOMOLOG RECG, CHLOROPLASTIC"/>
    <property type="match status" value="1"/>
</dbReference>
<dbReference type="SUPFAM" id="SSF52540">
    <property type="entry name" value="P-loop containing nucleoside triphosphate hydrolases"/>
    <property type="match status" value="4"/>
</dbReference>
<keyword evidence="7 13" id="KW-0067">ATP-binding</keyword>
<dbReference type="InterPro" id="IPR001650">
    <property type="entry name" value="Helicase_C-like"/>
</dbReference>
<dbReference type="GO" id="GO:0005524">
    <property type="term" value="F:ATP binding"/>
    <property type="evidence" value="ECO:0007669"/>
    <property type="project" value="UniProtKB-UniRule"/>
</dbReference>
<evidence type="ECO:0000256" key="10">
    <source>
        <dbReference type="ARBA" id="ARBA00061104"/>
    </source>
</evidence>
<dbReference type="Proteomes" id="UP000633136">
    <property type="component" value="Unassembled WGS sequence"/>
</dbReference>
<reference evidence="16" key="2">
    <citation type="submission" date="2020-09" db="EMBL/GenBank/DDBJ databases">
        <authorList>
            <person name="Sun Q."/>
            <person name="Zhou Y."/>
        </authorList>
    </citation>
    <scope>NUCLEOTIDE SEQUENCE</scope>
    <source>
        <strain evidence="16">CGMCC 1.15388</strain>
    </source>
</reference>
<proteinExistence type="inferred from homology"/>
<comment type="similarity">
    <text evidence="11 13">In the C-terminal section; belongs to the helicase family. RecG subfamily.</text>
</comment>
<dbReference type="SUPFAM" id="SSF143517">
    <property type="entry name" value="TRCF domain-like"/>
    <property type="match status" value="1"/>
</dbReference>
<dbReference type="SMART" id="SM00487">
    <property type="entry name" value="DEXDc"/>
    <property type="match status" value="1"/>
</dbReference>
<dbReference type="InterPro" id="IPR011545">
    <property type="entry name" value="DEAD/DEAH_box_helicase_dom"/>
</dbReference>
<sequence>MALSGLRTALAANSSCARISSAASHPAAERTEELQIAATTGLRPAVVAEIAQNIRSHSSHGVVLAVTATDREADDLATSLECYAPEARVGHFPSWETLPHERLSPRSDTVGRRLGVLRQLAHPEEAGVLDVVVAPVRAVVQPIVAGLGDLAPVRLTVGEERDFDVVVQALSDAAYSRVDMVTRRGEFAVRGGILDVFPPTEPHPLRVEFFGDEVEQIRWFSVADQRSIEVEEGSEHPTTLDAAPCRELLITDAVQAKAKELLPQMPHAQDLLSKIADGIAAEGMESLAPVLVEKMVPFVQELPEGSLTLVVEPERTRGRAHDLEVTNEEFLAAAWSAAPDGGAAPLDVSATEKEGIAAGAFASLAETREASLQHGAGWWSITSLGLDPETAGGGLEQDADIVSVESREPIGYRGSVEQVMEFLEGRAKDSWSVVVTTAGGGSAQRVHELLQEHGVPDQLVETLDAAPAPGKITITTANLSQGFAVDSLKLALLTESEMLGRSIRQDSSRGKKVPARRRRNAVDPLALKKGDYVVHEQHGIGQFIELVQRKVGSPQAVKAGTAGVREYLVLEYAASKRNGPKDRLMVPTDQLDQVSQYVGGDAPSLSKMGGSDWAQTKKKAKKAVKEIAGELIRLYAARMASRGHAYAEDTPWQSELEDAFPYVETPDQLTTMDEVKQDMQREIPMDRLVSGDVGFGKTEIAIRAAFKAVQDGKQVAVLCPTTLLVSQHLETFTERYAGFPVTVRALSRFQTAKESREVTAGLKDGSIDVVIGTHRLLSQEVQFKDLGLVVIDEEQRFGVEHKEQLKKMRTNVDVLAMSATPIPRTLEMSMAGIRETSTLATPPEERHPVLTYVGPYTDKQVSAAIRRELMREGQVFVVHNRVSSIDRMAATIRELVPEARVEVAHGQMGEARLEQIVQDFWEKKFDVLVSTTIIETGLDISNANTLIVDRASTYGLSQLHQLRGRVGRSRERAYAYFLYPSEKPLGEDALERLKAVAANNELGAGLQLAQKDLEIRGAGNLLGGEQSGHIAGVGFDLYLRMVGEAVADYRGDAEETITEIKIELPINAHLPHDYVPGERLRLEGYRKLAAADEDAKIDEVLGEWKDRYGEPPEAAENLVQVARLRNRARAVGIHDIGTQGKFIRFAPMEELPESREMRLDRMYPGSQIKQSMKQILIPKPTSGGAMGTDLIDADLLKWLDQVMTAIFEPKAD</sequence>
<dbReference type="GO" id="GO:0005737">
    <property type="term" value="C:cytoplasm"/>
    <property type="evidence" value="ECO:0007669"/>
    <property type="project" value="UniProtKB-SubCell"/>
</dbReference>
<evidence type="ECO:0000256" key="11">
    <source>
        <dbReference type="ARBA" id="ARBA00061399"/>
    </source>
</evidence>
<dbReference type="InterPro" id="IPR005118">
    <property type="entry name" value="TRCF_C"/>
</dbReference>
<dbReference type="InterPro" id="IPR037235">
    <property type="entry name" value="TRCF-like_C_D7"/>
</dbReference>
<keyword evidence="8 13" id="KW-0238">DNA-binding</keyword>
<dbReference type="Gene3D" id="3.30.2060.10">
    <property type="entry name" value="Penicillin-binding protein 1b domain"/>
    <property type="match status" value="1"/>
</dbReference>
<dbReference type="GO" id="GO:0016787">
    <property type="term" value="F:hydrolase activity"/>
    <property type="evidence" value="ECO:0007669"/>
    <property type="project" value="UniProtKB-KW"/>
</dbReference>
<dbReference type="HAMAP" id="MF_00969">
    <property type="entry name" value="TRCF"/>
    <property type="match status" value="1"/>
</dbReference>